<dbReference type="PANTHER" id="PTHR12049">
    <property type="entry name" value="PROTEIN ARGININE METHYLTRANSFERASE NDUFAF7, MITOCHONDRIAL"/>
    <property type="match status" value="1"/>
</dbReference>
<dbReference type="InterPro" id="IPR029063">
    <property type="entry name" value="SAM-dependent_MTases_sf"/>
</dbReference>
<evidence type="ECO:0000256" key="2">
    <source>
        <dbReference type="ARBA" id="ARBA00022679"/>
    </source>
</evidence>
<comment type="caution">
    <text evidence="3">The sequence shown here is derived from an EMBL/GenBank/DDBJ whole genome shotgun (WGS) entry which is preliminary data.</text>
</comment>
<dbReference type="Pfam" id="PF02636">
    <property type="entry name" value="Methyltransf_28"/>
    <property type="match status" value="1"/>
</dbReference>
<evidence type="ECO:0000313" key="4">
    <source>
        <dbReference type="Proteomes" id="UP000658278"/>
    </source>
</evidence>
<accession>A0A934RCS8</accession>
<protein>
    <submittedName>
        <fullName evidence="3">SAM-dependent methyltransferase</fullName>
    </submittedName>
</protein>
<proteinExistence type="predicted"/>
<dbReference type="SUPFAM" id="SSF53335">
    <property type="entry name" value="S-adenosyl-L-methionine-dependent methyltransferases"/>
    <property type="match status" value="1"/>
</dbReference>
<dbReference type="PANTHER" id="PTHR12049:SF7">
    <property type="entry name" value="PROTEIN ARGININE METHYLTRANSFERASE NDUFAF7, MITOCHONDRIAL"/>
    <property type="match status" value="1"/>
</dbReference>
<dbReference type="RefSeq" id="WP_200281508.1">
    <property type="nucleotide sequence ID" value="NZ_JAENII010000012.1"/>
</dbReference>
<dbReference type="InterPro" id="IPR038375">
    <property type="entry name" value="NDUFAF7_sf"/>
</dbReference>
<dbReference type="GO" id="GO:0035243">
    <property type="term" value="F:protein-arginine omega-N symmetric methyltransferase activity"/>
    <property type="evidence" value="ECO:0007669"/>
    <property type="project" value="TreeGrafter"/>
</dbReference>
<dbReference type="EMBL" id="JAENII010000012">
    <property type="protein sequence ID" value="MBK1828323.1"/>
    <property type="molecule type" value="Genomic_DNA"/>
</dbReference>
<evidence type="ECO:0000256" key="1">
    <source>
        <dbReference type="ARBA" id="ARBA00022603"/>
    </source>
</evidence>
<dbReference type="AlphaFoldDB" id="A0A934RCS8"/>
<keyword evidence="2" id="KW-0808">Transferase</keyword>
<keyword evidence="4" id="KW-1185">Reference proteome</keyword>
<dbReference type="Proteomes" id="UP000658278">
    <property type="component" value="Unassembled WGS sequence"/>
</dbReference>
<evidence type="ECO:0000313" key="3">
    <source>
        <dbReference type="EMBL" id="MBK1828323.1"/>
    </source>
</evidence>
<dbReference type="Gene3D" id="3.40.50.12710">
    <property type="match status" value="1"/>
</dbReference>
<gene>
    <name evidence="3" type="ORF">JIN81_14915</name>
</gene>
<keyword evidence="1 3" id="KW-0489">Methyltransferase</keyword>
<organism evidence="3 4">
    <name type="scientific">Haloferula rosea</name>
    <dbReference type="NCBI Taxonomy" id="490093"/>
    <lineage>
        <taxon>Bacteria</taxon>
        <taxon>Pseudomonadati</taxon>
        <taxon>Verrucomicrobiota</taxon>
        <taxon>Verrucomicrobiia</taxon>
        <taxon>Verrucomicrobiales</taxon>
        <taxon>Verrucomicrobiaceae</taxon>
        <taxon>Haloferula</taxon>
    </lineage>
</organism>
<dbReference type="InterPro" id="IPR003788">
    <property type="entry name" value="NDUFAF7"/>
</dbReference>
<sequence length="332" mass="36183">MARALYEPESGYYARPGRLVGRSGDFFTSVSVGSLFGRLLAAHLAAWRGGKSGPWRILELGAHDGSLARDVLAELASAHPAAFAEVEYAIIEPLPALAARQRETLSEFAEVVNIVNAAEDLEPRRGILIANELIDALPCRIVEATEDGWVEMGVDLGSEGNFEWKVIGDAGEIAALLPARPPGYRTEVRPDLESFLSPLADRIGQGRMLWVDYGFEADDYYADGRSEGTLQTFVKHRADNAPLDAPGSKDITAHVDFTALGAACESLGGRVVRFENQARFLTEVARPLLLSLEGRMDEEVAKVVRQFQTLTHPGQLGSRFHVMEVDFSGETT</sequence>
<name>A0A934RCS8_9BACT</name>
<reference evidence="3" key="1">
    <citation type="submission" date="2021-01" db="EMBL/GenBank/DDBJ databases">
        <title>Modified the classification status of verrucomicrobia.</title>
        <authorList>
            <person name="Feng X."/>
        </authorList>
    </citation>
    <scope>NUCLEOTIDE SEQUENCE</scope>
    <source>
        <strain evidence="3">KCTC 22201</strain>
    </source>
</reference>
<dbReference type="GO" id="GO:0032259">
    <property type="term" value="P:methylation"/>
    <property type="evidence" value="ECO:0007669"/>
    <property type="project" value="UniProtKB-KW"/>
</dbReference>